<proteinExistence type="predicted"/>
<sequence length="46" mass="5307">MRKKRGNIWGNKIEKEGIMKIFLNIDGYYEGLLTTISSNLTVYNSP</sequence>
<protein>
    <submittedName>
        <fullName evidence="1">Uncharacterized protein</fullName>
    </submittedName>
</protein>
<dbReference type="Proteomes" id="UP000184406">
    <property type="component" value="Unassembled WGS sequence"/>
</dbReference>
<gene>
    <name evidence="1" type="ORF">SAMN03080594_106277</name>
</gene>
<keyword evidence="2" id="KW-1185">Reference proteome</keyword>
<name>A0A1M5DXB4_9FLAO</name>
<accession>A0A1M5DXB4</accession>
<reference evidence="2" key="1">
    <citation type="submission" date="2016-11" db="EMBL/GenBank/DDBJ databases">
        <authorList>
            <person name="Varghese N."/>
            <person name="Submissions S."/>
        </authorList>
    </citation>
    <scope>NUCLEOTIDE SEQUENCE [LARGE SCALE GENOMIC DNA]</scope>
    <source>
        <strain evidence="2">DSM 17539</strain>
    </source>
</reference>
<dbReference type="EMBL" id="FQUX01000006">
    <property type="protein sequence ID" value="SHF71556.1"/>
    <property type="molecule type" value="Genomic_DNA"/>
</dbReference>
<evidence type="ECO:0000313" key="2">
    <source>
        <dbReference type="Proteomes" id="UP000184406"/>
    </source>
</evidence>
<evidence type="ECO:0000313" key="1">
    <source>
        <dbReference type="EMBL" id="SHF71556.1"/>
    </source>
</evidence>
<organism evidence="1 2">
    <name type="scientific">Arenibacter palladensis</name>
    <dbReference type="NCBI Taxonomy" id="237373"/>
    <lineage>
        <taxon>Bacteria</taxon>
        <taxon>Pseudomonadati</taxon>
        <taxon>Bacteroidota</taxon>
        <taxon>Flavobacteriia</taxon>
        <taxon>Flavobacteriales</taxon>
        <taxon>Flavobacteriaceae</taxon>
        <taxon>Arenibacter</taxon>
    </lineage>
</organism>
<dbReference type="AlphaFoldDB" id="A0A1M5DXB4"/>